<evidence type="ECO:0000313" key="2">
    <source>
        <dbReference type="Proteomes" id="UP001595952"/>
    </source>
</evidence>
<gene>
    <name evidence="1" type="ORF">ACFO0D_05390</name>
</gene>
<protein>
    <submittedName>
        <fullName evidence="1">Uncharacterized protein</fullName>
    </submittedName>
</protein>
<dbReference type="RefSeq" id="WP_380060803.1">
    <property type="nucleotide sequence ID" value="NZ_JBHSEI010000002.1"/>
</dbReference>
<name>A0ABV9I6D4_9DEIO</name>
<dbReference type="EMBL" id="JBHSEI010000002">
    <property type="protein sequence ID" value="MFC4637770.1"/>
    <property type="molecule type" value="Genomic_DNA"/>
</dbReference>
<organism evidence="1 2">
    <name type="scientific">Deinococcus hohokamensis</name>
    <dbReference type="NCBI Taxonomy" id="309883"/>
    <lineage>
        <taxon>Bacteria</taxon>
        <taxon>Thermotogati</taxon>
        <taxon>Deinococcota</taxon>
        <taxon>Deinococci</taxon>
        <taxon>Deinococcales</taxon>
        <taxon>Deinococcaceae</taxon>
        <taxon>Deinococcus</taxon>
    </lineage>
</organism>
<sequence length="108" mass="11541">MQQARVVVTEGSDTWTNVGKAFRHRGGGGWNLLLENGIPDETLVVMDANGDKPGTQFRLMVTQPSESGGTVGRVWVSREGRAVLATLDVIVPASETKLVILPNKGARA</sequence>
<comment type="caution">
    <text evidence="1">The sequence shown here is derived from an EMBL/GenBank/DDBJ whole genome shotgun (WGS) entry which is preliminary data.</text>
</comment>
<dbReference type="Proteomes" id="UP001595952">
    <property type="component" value="Unassembled WGS sequence"/>
</dbReference>
<keyword evidence="2" id="KW-1185">Reference proteome</keyword>
<reference evidence="2" key="1">
    <citation type="journal article" date="2019" name="Int. J. Syst. Evol. Microbiol.">
        <title>The Global Catalogue of Microorganisms (GCM) 10K type strain sequencing project: providing services to taxonomists for standard genome sequencing and annotation.</title>
        <authorList>
            <consortium name="The Broad Institute Genomics Platform"/>
            <consortium name="The Broad Institute Genome Sequencing Center for Infectious Disease"/>
            <person name="Wu L."/>
            <person name="Ma J."/>
        </authorList>
    </citation>
    <scope>NUCLEOTIDE SEQUENCE [LARGE SCALE GENOMIC DNA]</scope>
    <source>
        <strain evidence="2">CCUG 55995</strain>
    </source>
</reference>
<proteinExistence type="predicted"/>
<evidence type="ECO:0000313" key="1">
    <source>
        <dbReference type="EMBL" id="MFC4637770.1"/>
    </source>
</evidence>
<accession>A0ABV9I6D4</accession>